<evidence type="ECO:0000256" key="1">
    <source>
        <dbReference type="SAM" id="MobiDB-lite"/>
    </source>
</evidence>
<evidence type="ECO:0000313" key="3">
    <source>
        <dbReference type="RefSeq" id="XP_033234069.1"/>
    </source>
</evidence>
<reference evidence="3" key="2">
    <citation type="submission" date="2025-08" db="UniProtKB">
        <authorList>
            <consortium name="RefSeq"/>
        </authorList>
    </citation>
    <scope>IDENTIFICATION</scope>
    <source>
        <strain evidence="3">MV-25-SWS-2005</strain>
        <tissue evidence="3">Whole body</tissue>
    </source>
</reference>
<dbReference type="InParanoid" id="A0A6I8VTV0"/>
<feature type="region of interest" description="Disordered" evidence="1">
    <location>
        <begin position="100"/>
        <end position="222"/>
    </location>
</feature>
<feature type="region of interest" description="Disordered" evidence="1">
    <location>
        <begin position="1"/>
        <end position="39"/>
    </location>
</feature>
<reference evidence="2" key="1">
    <citation type="submission" date="2024-06" db="UniProtKB">
        <authorList>
            <consortium name="RefSeq"/>
        </authorList>
    </citation>
    <scope>NUCLEOTIDE SEQUENCE [LARGE SCALE GENOMIC DNA]</scope>
    <source>
        <strain evidence="2">MV2-25</strain>
    </source>
</reference>
<sequence length="222" mass="24005">MCRSLTSQHGSQRRKKSRLSSAGNEDSKKSGSLHSAFQMYSPFSSKENLESGDDMQAARLGIVRDQDSLGTDAQPSDSIIMPLCGELNTINAILEEEGESLENKTSESIKETTKGPTTTSVDSGRHEDDVSCQKGRGDDSSGSGRGGSNRIKRNLKHTGSLIVRKLTAFRHGGSDKKGASRTSTISKEPQVPPEQHGQHPVAKEEEKPNTKSHVAMLRTTTL</sequence>
<feature type="compositionally biased region" description="Basic and acidic residues" evidence="1">
    <location>
        <begin position="123"/>
        <end position="139"/>
    </location>
</feature>
<evidence type="ECO:0000313" key="2">
    <source>
        <dbReference type="Proteomes" id="UP000001819"/>
    </source>
</evidence>
<dbReference type="RefSeq" id="XP_033234069.1">
    <property type="nucleotide sequence ID" value="XM_033378178.1"/>
</dbReference>
<dbReference type="KEGG" id="dpo:117183623"/>
<dbReference type="AlphaFoldDB" id="A0A6I8VTV0"/>
<proteinExistence type="predicted"/>
<dbReference type="OMA" id="SGRHEDD"/>
<keyword evidence="2" id="KW-1185">Reference proteome</keyword>
<organism evidence="2 3">
    <name type="scientific">Drosophila pseudoobscura pseudoobscura</name>
    <name type="common">Fruit fly</name>
    <dbReference type="NCBI Taxonomy" id="46245"/>
    <lineage>
        <taxon>Eukaryota</taxon>
        <taxon>Metazoa</taxon>
        <taxon>Ecdysozoa</taxon>
        <taxon>Arthropoda</taxon>
        <taxon>Hexapoda</taxon>
        <taxon>Insecta</taxon>
        <taxon>Pterygota</taxon>
        <taxon>Neoptera</taxon>
        <taxon>Endopterygota</taxon>
        <taxon>Diptera</taxon>
        <taxon>Brachycera</taxon>
        <taxon>Muscomorpha</taxon>
        <taxon>Ephydroidea</taxon>
        <taxon>Drosophilidae</taxon>
        <taxon>Drosophila</taxon>
        <taxon>Sophophora</taxon>
    </lineage>
</organism>
<protein>
    <submittedName>
        <fullName evidence="3">Uncharacterized protein</fullName>
    </submittedName>
</protein>
<accession>A0A6I8VTV0</accession>
<dbReference type="Proteomes" id="UP000001819">
    <property type="component" value="Chromosome 3"/>
</dbReference>
<name>A0A6I8VTV0_DROPS</name>
<feature type="compositionally biased region" description="Polar residues" evidence="1">
    <location>
        <begin position="19"/>
        <end position="35"/>
    </location>
</feature>
<gene>
    <name evidence="3" type="primary">LOC117183623</name>
</gene>
<feature type="compositionally biased region" description="Basic and acidic residues" evidence="1">
    <location>
        <begin position="101"/>
        <end position="113"/>
    </location>
</feature>
<feature type="compositionally biased region" description="Polar residues" evidence="1">
    <location>
        <begin position="1"/>
        <end position="10"/>
    </location>
</feature>